<keyword evidence="9" id="KW-1133">Transmembrane helix</keyword>
<evidence type="ECO:0000256" key="3">
    <source>
        <dbReference type="ARBA" id="ARBA00022448"/>
    </source>
</evidence>
<comment type="subcellular location">
    <subcellularLocation>
        <location evidence="1">Mitochondrion outer membrane</location>
    </subcellularLocation>
</comment>
<dbReference type="Proteomes" id="UP000756921">
    <property type="component" value="Unassembled WGS sequence"/>
</dbReference>
<dbReference type="OrthoDB" id="5599269at2759"/>
<keyword evidence="13" id="KW-1185">Reference proteome</keyword>
<keyword evidence="7 9" id="KW-0472">Membrane</keyword>
<gene>
    <name evidence="12" type="ORF">PMIN01_06909</name>
</gene>
<organism evidence="12 13">
    <name type="scientific">Paraphaeosphaeria minitans</name>
    <dbReference type="NCBI Taxonomy" id="565426"/>
    <lineage>
        <taxon>Eukaryota</taxon>
        <taxon>Fungi</taxon>
        <taxon>Dikarya</taxon>
        <taxon>Ascomycota</taxon>
        <taxon>Pezizomycotina</taxon>
        <taxon>Dothideomycetes</taxon>
        <taxon>Pleosporomycetidae</taxon>
        <taxon>Pleosporales</taxon>
        <taxon>Massarineae</taxon>
        <taxon>Didymosphaeriaceae</taxon>
        <taxon>Paraphaeosphaeria</taxon>
    </lineage>
</organism>
<evidence type="ECO:0000259" key="10">
    <source>
        <dbReference type="Pfam" id="PF10568"/>
    </source>
</evidence>
<keyword evidence="4" id="KW-1000">Mitochondrion outer membrane</keyword>
<dbReference type="Pfam" id="PF17171">
    <property type="entry name" value="GST_C_6"/>
    <property type="match status" value="1"/>
</dbReference>
<dbReference type="GO" id="GO:0007005">
    <property type="term" value="P:mitochondrion organization"/>
    <property type="evidence" value="ECO:0007669"/>
    <property type="project" value="TreeGrafter"/>
</dbReference>
<comment type="similarity">
    <text evidence="2">Belongs to the metaxin family.</text>
</comment>
<protein>
    <recommendedName>
        <fullName evidence="14">Mitochondrial import receptor subunit</fullName>
    </recommendedName>
</protein>
<evidence type="ECO:0000256" key="8">
    <source>
        <dbReference type="SAM" id="MobiDB-lite"/>
    </source>
</evidence>
<comment type="caution">
    <text evidence="12">The sequence shown here is derived from an EMBL/GenBank/DDBJ whole genome shotgun (WGS) entry which is preliminary data.</text>
</comment>
<evidence type="ECO:0000256" key="1">
    <source>
        <dbReference type="ARBA" id="ARBA00004294"/>
    </source>
</evidence>
<feature type="domain" description="Metaxin glutathione S-transferase" evidence="11">
    <location>
        <begin position="228"/>
        <end position="291"/>
    </location>
</feature>
<keyword evidence="3" id="KW-0813">Transport</keyword>
<sequence length="434" mass="47485">MDLELHTWGPAFGLPSIDPTCVAAIAYLNRTLPRDTWTLIADYDPSLSPQGEFPLLVDADKRITGFTNIVSYLRKNYSHNLDADQSHQQQKDVLTGIHRLISLLESTAGPLLDIYLYVSSENYGTTTSTAYTAILPWHVNYTIPPKRRDLARSRTAHLGLSSLDLAQASEDTHGPGRGTASSDYEAAKKAAGIPSEDRPPALQMGRGKGGLLSSPLYAARFKLDALSKEVLQPLADQLGKNQYLFGGDAPSSLDCLAFGYLSLLRYAPVPQAWVREAIQTKYPRLEGYIARLREGLLHNEDIKTADVWSVATGKAVAGDIGLQLPWVSRKSKAFIPQFRAVVHDGVLPHALQQAPTVRHGRDDLSRTARSSLLSPFVINSLATVTTAAVMGLAAFAVQHRRSPRDGPVIFRALRPLQPVFEGFGVENFLSALPR</sequence>
<keyword evidence="9" id="KW-0812">Transmembrane</keyword>
<evidence type="ECO:0000256" key="9">
    <source>
        <dbReference type="SAM" id="Phobius"/>
    </source>
</evidence>
<dbReference type="InterPro" id="IPR033468">
    <property type="entry name" value="Metaxin_GST"/>
</dbReference>
<accession>A0A9P6KRD5</accession>
<dbReference type="InterPro" id="IPR036282">
    <property type="entry name" value="Glutathione-S-Trfase_C_sf"/>
</dbReference>
<dbReference type="SUPFAM" id="SSF47616">
    <property type="entry name" value="GST C-terminal domain-like"/>
    <property type="match status" value="1"/>
</dbReference>
<dbReference type="InterPro" id="IPR019564">
    <property type="entry name" value="Sam37/metaxin_N"/>
</dbReference>
<dbReference type="CDD" id="cd03078">
    <property type="entry name" value="GST_N_Metaxin1_like"/>
    <property type="match status" value="1"/>
</dbReference>
<evidence type="ECO:0000256" key="5">
    <source>
        <dbReference type="ARBA" id="ARBA00022927"/>
    </source>
</evidence>
<dbReference type="PANTHER" id="PTHR12289">
    <property type="entry name" value="METAXIN RELATED"/>
    <property type="match status" value="1"/>
</dbReference>
<evidence type="ECO:0008006" key="14">
    <source>
        <dbReference type="Google" id="ProtNLM"/>
    </source>
</evidence>
<evidence type="ECO:0000256" key="6">
    <source>
        <dbReference type="ARBA" id="ARBA00023128"/>
    </source>
</evidence>
<dbReference type="PANTHER" id="PTHR12289:SF41">
    <property type="entry name" value="FAILED AXON CONNECTIONS-RELATED"/>
    <property type="match status" value="1"/>
</dbReference>
<feature type="domain" description="Mitochondrial outer membrane transport complex Sam37/metaxin N-terminal" evidence="10">
    <location>
        <begin position="21"/>
        <end position="148"/>
    </location>
</feature>
<feature type="region of interest" description="Disordered" evidence="8">
    <location>
        <begin position="167"/>
        <end position="207"/>
    </location>
</feature>
<evidence type="ECO:0000259" key="11">
    <source>
        <dbReference type="Pfam" id="PF17171"/>
    </source>
</evidence>
<evidence type="ECO:0000256" key="4">
    <source>
        <dbReference type="ARBA" id="ARBA00022787"/>
    </source>
</evidence>
<feature type="transmembrane region" description="Helical" evidence="9">
    <location>
        <begin position="376"/>
        <end position="397"/>
    </location>
</feature>
<keyword evidence="5" id="KW-0653">Protein transport</keyword>
<dbReference type="CDD" id="cd03193">
    <property type="entry name" value="GST_C_Metaxin"/>
    <property type="match status" value="1"/>
</dbReference>
<evidence type="ECO:0000256" key="7">
    <source>
        <dbReference type="ARBA" id="ARBA00023136"/>
    </source>
</evidence>
<evidence type="ECO:0000313" key="12">
    <source>
        <dbReference type="EMBL" id="KAF9735504.1"/>
    </source>
</evidence>
<reference evidence="12" key="1">
    <citation type="journal article" date="2020" name="Mol. Plant Microbe Interact.">
        <title>Genome Sequence of the Biocontrol Agent Coniothyrium minitans strain Conio (IMI 134523).</title>
        <authorList>
            <person name="Patel D."/>
            <person name="Shittu T.A."/>
            <person name="Baroncelli R."/>
            <person name="Muthumeenakshi S."/>
            <person name="Osborne T.H."/>
            <person name="Janganan T.K."/>
            <person name="Sreenivasaprasad S."/>
        </authorList>
    </citation>
    <scope>NUCLEOTIDE SEQUENCE</scope>
    <source>
        <strain evidence="12">Conio</strain>
    </source>
</reference>
<evidence type="ECO:0000256" key="2">
    <source>
        <dbReference type="ARBA" id="ARBA00009170"/>
    </source>
</evidence>
<evidence type="ECO:0000313" key="13">
    <source>
        <dbReference type="Proteomes" id="UP000756921"/>
    </source>
</evidence>
<name>A0A9P6KRD5_9PLEO</name>
<keyword evidence="6" id="KW-0496">Mitochondrion</keyword>
<dbReference type="InterPro" id="IPR050931">
    <property type="entry name" value="Mito_Protein_Transport_Metaxin"/>
</dbReference>
<dbReference type="GO" id="GO:0015031">
    <property type="term" value="P:protein transport"/>
    <property type="evidence" value="ECO:0007669"/>
    <property type="project" value="UniProtKB-KW"/>
</dbReference>
<dbReference type="Pfam" id="PF10568">
    <property type="entry name" value="Tom37"/>
    <property type="match status" value="1"/>
</dbReference>
<proteinExistence type="inferred from homology"/>
<dbReference type="AlphaFoldDB" id="A0A9P6KRD5"/>
<dbReference type="GO" id="GO:0001401">
    <property type="term" value="C:SAM complex"/>
    <property type="evidence" value="ECO:0007669"/>
    <property type="project" value="InterPro"/>
</dbReference>
<dbReference type="EMBL" id="WJXW01000006">
    <property type="protein sequence ID" value="KAF9735504.1"/>
    <property type="molecule type" value="Genomic_DNA"/>
</dbReference>